<dbReference type="SUPFAM" id="SSF52540">
    <property type="entry name" value="P-loop containing nucleoside triphosphate hydrolases"/>
    <property type="match status" value="1"/>
</dbReference>
<evidence type="ECO:0000256" key="6">
    <source>
        <dbReference type="ARBA" id="ARBA00023065"/>
    </source>
</evidence>
<keyword evidence="2" id="KW-0547">Nucleotide-binding</keyword>
<dbReference type="AlphaFoldDB" id="A0A3B0XB01"/>
<keyword evidence="3" id="KW-0375">Hydrogen ion transport</keyword>
<feature type="domain" description="T3SS EscN ATPase C-terminal" evidence="9">
    <location>
        <begin position="56"/>
        <end position="127"/>
    </location>
</feature>
<dbReference type="InterPro" id="IPR040627">
    <property type="entry name" value="T3SS_ATPase_C"/>
</dbReference>
<dbReference type="PANTHER" id="PTHR15184">
    <property type="entry name" value="ATP SYNTHASE"/>
    <property type="match status" value="1"/>
</dbReference>
<dbReference type="GO" id="GO:0046933">
    <property type="term" value="F:proton-transporting ATP synthase activity, rotational mechanism"/>
    <property type="evidence" value="ECO:0007669"/>
    <property type="project" value="TreeGrafter"/>
</dbReference>
<dbReference type="Pfam" id="PF18269">
    <property type="entry name" value="T3SS_ATPase_C"/>
    <property type="match status" value="1"/>
</dbReference>
<evidence type="ECO:0000256" key="5">
    <source>
        <dbReference type="ARBA" id="ARBA00022967"/>
    </source>
</evidence>
<sequence length="133" mass="14821">FYTVLTEGDDQNDPIADAARGILDGHIVLSRRLADMGQYPAIDLESSISRVMPMVTTESQLKSSTQLKQLYSIYEQNRDLINVGAYQQGSNASIDQAISMQPHIQQFMHQSMNEAVNFANSQQALEQLLAKCL</sequence>
<evidence type="ECO:0000259" key="9">
    <source>
        <dbReference type="Pfam" id="PF18269"/>
    </source>
</evidence>
<keyword evidence="4" id="KW-0067">ATP-binding</keyword>
<dbReference type="EMBL" id="UOFG01000128">
    <property type="protein sequence ID" value="VAW60652.1"/>
    <property type="molecule type" value="Genomic_DNA"/>
</dbReference>
<protein>
    <submittedName>
        <fullName evidence="10">Flagellum-specific ATP synthase FliI</fullName>
    </submittedName>
</protein>
<proteinExistence type="predicted"/>
<keyword evidence="6" id="KW-0406">Ion transport</keyword>
<dbReference type="InterPro" id="IPR050053">
    <property type="entry name" value="ATPase_alpha/beta_chains"/>
</dbReference>
<evidence type="ECO:0000313" key="10">
    <source>
        <dbReference type="EMBL" id="VAW60652.1"/>
    </source>
</evidence>
<keyword evidence="1" id="KW-0813">Transport</keyword>
<evidence type="ECO:0000256" key="2">
    <source>
        <dbReference type="ARBA" id="ARBA00022741"/>
    </source>
</evidence>
<evidence type="ECO:0000256" key="3">
    <source>
        <dbReference type="ARBA" id="ARBA00022781"/>
    </source>
</evidence>
<evidence type="ECO:0000259" key="8">
    <source>
        <dbReference type="Pfam" id="PF00006"/>
    </source>
</evidence>
<dbReference type="GO" id="GO:0005524">
    <property type="term" value="F:ATP binding"/>
    <property type="evidence" value="ECO:0007669"/>
    <property type="project" value="UniProtKB-KW"/>
</dbReference>
<keyword evidence="5" id="KW-1278">Translocase</keyword>
<feature type="domain" description="ATPase F1/V1/A1 complex alpha/beta subunit nucleotide-binding" evidence="8">
    <location>
        <begin position="1"/>
        <end position="49"/>
    </location>
</feature>
<evidence type="ECO:0000256" key="1">
    <source>
        <dbReference type="ARBA" id="ARBA00022448"/>
    </source>
</evidence>
<dbReference type="Gene3D" id="1.20.1270.330">
    <property type="match status" value="1"/>
</dbReference>
<accession>A0A3B0XB01</accession>
<dbReference type="InterPro" id="IPR000194">
    <property type="entry name" value="ATPase_F1/V1/A1_a/bsu_nucl-bd"/>
</dbReference>
<evidence type="ECO:0000256" key="4">
    <source>
        <dbReference type="ARBA" id="ARBA00022840"/>
    </source>
</evidence>
<dbReference type="PANTHER" id="PTHR15184:SF81">
    <property type="entry name" value="FLAGELLUM-SPECIFIC ATP SYNTHASE"/>
    <property type="match status" value="1"/>
</dbReference>
<organism evidence="10">
    <name type="scientific">hydrothermal vent metagenome</name>
    <dbReference type="NCBI Taxonomy" id="652676"/>
    <lineage>
        <taxon>unclassified sequences</taxon>
        <taxon>metagenomes</taxon>
        <taxon>ecological metagenomes</taxon>
    </lineage>
</organism>
<dbReference type="InterPro" id="IPR027417">
    <property type="entry name" value="P-loop_NTPase"/>
</dbReference>
<dbReference type="Gene3D" id="3.40.50.300">
    <property type="entry name" value="P-loop containing nucleotide triphosphate hydrolases"/>
    <property type="match status" value="1"/>
</dbReference>
<name>A0A3B0XB01_9ZZZZ</name>
<evidence type="ECO:0000256" key="7">
    <source>
        <dbReference type="ARBA" id="ARBA00023310"/>
    </source>
</evidence>
<reference evidence="10" key="1">
    <citation type="submission" date="2018-06" db="EMBL/GenBank/DDBJ databases">
        <authorList>
            <person name="Zhirakovskaya E."/>
        </authorList>
    </citation>
    <scope>NUCLEOTIDE SEQUENCE</scope>
</reference>
<dbReference type="Pfam" id="PF00006">
    <property type="entry name" value="ATP-synt_ab"/>
    <property type="match status" value="1"/>
</dbReference>
<keyword evidence="7" id="KW-0066">ATP synthesis</keyword>
<gene>
    <name evidence="10" type="ORF">MNBD_GAMMA11-1389</name>
</gene>
<feature type="non-terminal residue" evidence="10">
    <location>
        <position position="1"/>
    </location>
</feature>